<dbReference type="PANTHER" id="PTHR12789">
    <property type="entry name" value="DENSITY-REGULATED PROTEIN HOMOLOG"/>
    <property type="match status" value="1"/>
</dbReference>
<dbReference type="GO" id="GO:0003743">
    <property type="term" value="F:translation initiation factor activity"/>
    <property type="evidence" value="ECO:0007669"/>
    <property type="project" value="InterPro"/>
</dbReference>
<evidence type="ECO:0000259" key="2">
    <source>
        <dbReference type="PROSITE" id="PS50296"/>
    </source>
</evidence>
<evidence type="ECO:0000256" key="1">
    <source>
        <dbReference type="SAM" id="Phobius"/>
    </source>
</evidence>
<proteinExistence type="predicted"/>
<dbReference type="InterPro" id="IPR036877">
    <property type="entry name" value="SUI1_dom_sf"/>
</dbReference>
<sequence>MSVGRSQRFQKDYYYYYYYDYYYYDYYYYYYYTTTTTTTVHIQLATLILKMLQSFFSDKFACGSTVQGEDEICIQGDVKDDLFDVLPEKWKAISEDDIDDVGEIKK</sequence>
<dbReference type="GO" id="GO:0001731">
    <property type="term" value="P:formation of translation preinitiation complex"/>
    <property type="evidence" value="ECO:0007669"/>
    <property type="project" value="TreeGrafter"/>
</dbReference>
<keyword evidence="1" id="KW-1133">Transmembrane helix</keyword>
<keyword evidence="1" id="KW-0812">Transmembrane</keyword>
<dbReference type="Pfam" id="PF01253">
    <property type="entry name" value="SUI1"/>
    <property type="match status" value="1"/>
</dbReference>
<dbReference type="InterPro" id="IPR050318">
    <property type="entry name" value="DENR/SUI1_TIF"/>
</dbReference>
<dbReference type="GO" id="GO:0003729">
    <property type="term" value="F:mRNA binding"/>
    <property type="evidence" value="ECO:0007669"/>
    <property type="project" value="TreeGrafter"/>
</dbReference>
<dbReference type="PANTHER" id="PTHR12789:SF0">
    <property type="entry name" value="DENSITY-REGULATED PROTEIN"/>
    <property type="match status" value="1"/>
</dbReference>
<gene>
    <name evidence="3" type="ORF">DPMN_001580</name>
</gene>
<protein>
    <recommendedName>
        <fullName evidence="2">SUI1 domain-containing protein</fullName>
    </recommendedName>
</protein>
<feature type="transmembrane region" description="Helical" evidence="1">
    <location>
        <begin position="29"/>
        <end position="49"/>
    </location>
</feature>
<keyword evidence="4" id="KW-1185">Reference proteome</keyword>
<dbReference type="InterPro" id="IPR001950">
    <property type="entry name" value="SUI1"/>
</dbReference>
<reference evidence="3" key="2">
    <citation type="submission" date="2020-11" db="EMBL/GenBank/DDBJ databases">
        <authorList>
            <person name="McCartney M.A."/>
            <person name="Auch B."/>
            <person name="Kono T."/>
            <person name="Mallez S."/>
            <person name="Becker A."/>
            <person name="Gohl D.M."/>
            <person name="Silverstein K.A.T."/>
            <person name="Koren S."/>
            <person name="Bechman K.B."/>
            <person name="Herman A."/>
            <person name="Abrahante J.E."/>
            <person name="Garbe J."/>
        </authorList>
    </citation>
    <scope>NUCLEOTIDE SEQUENCE</scope>
    <source>
        <strain evidence="3">Duluth1</strain>
        <tissue evidence="3">Whole animal</tissue>
    </source>
</reference>
<reference evidence="3" key="1">
    <citation type="journal article" date="2019" name="bioRxiv">
        <title>The Genome of the Zebra Mussel, Dreissena polymorpha: A Resource for Invasive Species Research.</title>
        <authorList>
            <person name="McCartney M.A."/>
            <person name="Auch B."/>
            <person name="Kono T."/>
            <person name="Mallez S."/>
            <person name="Zhang Y."/>
            <person name="Obille A."/>
            <person name="Becker A."/>
            <person name="Abrahante J.E."/>
            <person name="Garbe J."/>
            <person name="Badalamenti J.P."/>
            <person name="Herman A."/>
            <person name="Mangelson H."/>
            <person name="Liachko I."/>
            <person name="Sullivan S."/>
            <person name="Sone E.D."/>
            <person name="Koren S."/>
            <person name="Silverstein K.A.T."/>
            <person name="Beckman K.B."/>
            <person name="Gohl D.M."/>
        </authorList>
    </citation>
    <scope>NUCLEOTIDE SEQUENCE</scope>
    <source>
        <strain evidence="3">Duluth1</strain>
        <tissue evidence="3">Whole animal</tissue>
    </source>
</reference>
<dbReference type="Gene3D" id="3.30.780.10">
    <property type="entry name" value="SUI1-like domain"/>
    <property type="match status" value="1"/>
</dbReference>
<feature type="domain" description="SUI1" evidence="2">
    <location>
        <begin position="33"/>
        <end position="90"/>
    </location>
</feature>
<name>A0A9D4ML60_DREPO</name>
<dbReference type="EMBL" id="JAIWYP010000001">
    <property type="protein sequence ID" value="KAH3877704.1"/>
    <property type="molecule type" value="Genomic_DNA"/>
</dbReference>
<keyword evidence="1" id="KW-0472">Membrane</keyword>
<organism evidence="3 4">
    <name type="scientific">Dreissena polymorpha</name>
    <name type="common">Zebra mussel</name>
    <name type="synonym">Mytilus polymorpha</name>
    <dbReference type="NCBI Taxonomy" id="45954"/>
    <lineage>
        <taxon>Eukaryota</taxon>
        <taxon>Metazoa</taxon>
        <taxon>Spiralia</taxon>
        <taxon>Lophotrochozoa</taxon>
        <taxon>Mollusca</taxon>
        <taxon>Bivalvia</taxon>
        <taxon>Autobranchia</taxon>
        <taxon>Heteroconchia</taxon>
        <taxon>Euheterodonta</taxon>
        <taxon>Imparidentia</taxon>
        <taxon>Neoheterodontei</taxon>
        <taxon>Myida</taxon>
        <taxon>Dreissenoidea</taxon>
        <taxon>Dreissenidae</taxon>
        <taxon>Dreissena</taxon>
    </lineage>
</organism>
<evidence type="ECO:0000313" key="3">
    <source>
        <dbReference type="EMBL" id="KAH3877704.1"/>
    </source>
</evidence>
<accession>A0A9D4ML60</accession>
<dbReference type="SUPFAM" id="SSF55159">
    <property type="entry name" value="eIF1-like"/>
    <property type="match status" value="1"/>
</dbReference>
<dbReference type="GO" id="GO:0002188">
    <property type="term" value="P:translation reinitiation"/>
    <property type="evidence" value="ECO:0007669"/>
    <property type="project" value="TreeGrafter"/>
</dbReference>
<evidence type="ECO:0000313" key="4">
    <source>
        <dbReference type="Proteomes" id="UP000828390"/>
    </source>
</evidence>
<comment type="caution">
    <text evidence="3">The sequence shown here is derived from an EMBL/GenBank/DDBJ whole genome shotgun (WGS) entry which is preliminary data.</text>
</comment>
<dbReference type="Proteomes" id="UP000828390">
    <property type="component" value="Unassembled WGS sequence"/>
</dbReference>
<dbReference type="PROSITE" id="PS50296">
    <property type="entry name" value="SUI1"/>
    <property type="match status" value="1"/>
</dbReference>
<dbReference type="AlphaFoldDB" id="A0A9D4ML60"/>